<dbReference type="STRING" id="1801726.A3H02_00655"/>
<gene>
    <name evidence="1" type="ORF">A3H02_00655</name>
</gene>
<sequence length="536" mass="62814">MNTKDLTLADFIKNIEGDLGKTEWITVFEFLDSQADIDRGAYFSALIANTKAGDVLERYDWDLRIDGGRPGFVTHYENGKPTTEYYRFSDEEIEPLVYWRTFSGRKESNLEVSEEFRLYFNLFEKAISANKKIFIYINEDGDEDEAVQIDKNKVEVKLKYLKEFLSAKNMLLAIYFEAMRFLDKTLEELGQQKIDDVKKGKNYTYSLCVRNLDLGDKKSQGWLLGKKLIEGLKDFNPTIWKTKADEKFEEFIIGVDENGKEITCSCNTDYQDSPGFLTPVFFKREVLKKYYDDPEKYSVEDGHIKRNGFWGLRALNNHSDHIVVWLGDLKFLPHKEQAHWGAFNLTPSTRKVSHADFTRNIEGNFTDPEHPELYFKYKFGLFQEAWHKRFEWYLFKPLFTDDEYHMKSLHVPTTNGQKEFDDQVASITKIMIDSLNEKELENGLTINKKNPRGIDKLEAFLITHGFSVPKMIEFLRNLQTLRSTSIAHRKGENYEKIKKFFSIGDKELQAVFEDILIRCIWILNTLENRFIAEKNS</sequence>
<comment type="caution">
    <text evidence="1">The sequence shown here is derived from an EMBL/GenBank/DDBJ whole genome shotgun (WGS) entry which is preliminary data.</text>
</comment>
<dbReference type="AlphaFoldDB" id="A0A1G2F458"/>
<dbReference type="Proteomes" id="UP000176787">
    <property type="component" value="Unassembled WGS sequence"/>
</dbReference>
<name>A0A1G2F458_9BACT</name>
<organism evidence="1 2">
    <name type="scientific">Candidatus Niyogibacteria bacterium RIFCSPLOWO2_12_FULL_41_13</name>
    <dbReference type="NCBI Taxonomy" id="1801726"/>
    <lineage>
        <taxon>Bacteria</taxon>
        <taxon>Candidatus Niyogiibacteriota</taxon>
    </lineage>
</organism>
<accession>A0A1G2F458</accession>
<dbReference type="EMBL" id="MHMS01000008">
    <property type="protein sequence ID" value="OGZ32410.1"/>
    <property type="molecule type" value="Genomic_DNA"/>
</dbReference>
<reference evidence="1 2" key="1">
    <citation type="journal article" date="2016" name="Nat. Commun.">
        <title>Thousands of microbial genomes shed light on interconnected biogeochemical processes in an aquifer system.</title>
        <authorList>
            <person name="Anantharaman K."/>
            <person name="Brown C.T."/>
            <person name="Hug L.A."/>
            <person name="Sharon I."/>
            <person name="Castelle C.J."/>
            <person name="Probst A.J."/>
            <person name="Thomas B.C."/>
            <person name="Singh A."/>
            <person name="Wilkins M.J."/>
            <person name="Karaoz U."/>
            <person name="Brodie E.L."/>
            <person name="Williams K.H."/>
            <person name="Hubbard S.S."/>
            <person name="Banfield J.F."/>
        </authorList>
    </citation>
    <scope>NUCLEOTIDE SEQUENCE [LARGE SCALE GENOMIC DNA]</scope>
</reference>
<evidence type="ECO:0000313" key="1">
    <source>
        <dbReference type="EMBL" id="OGZ32410.1"/>
    </source>
</evidence>
<protein>
    <submittedName>
        <fullName evidence="1">Uncharacterized protein</fullName>
    </submittedName>
</protein>
<proteinExistence type="predicted"/>
<evidence type="ECO:0000313" key="2">
    <source>
        <dbReference type="Proteomes" id="UP000176787"/>
    </source>
</evidence>